<dbReference type="PANTHER" id="PTHR23022">
    <property type="entry name" value="TRANSPOSABLE ELEMENT-RELATED"/>
    <property type="match status" value="1"/>
</dbReference>
<dbReference type="Proteomes" id="UP000024635">
    <property type="component" value="Unassembled WGS sequence"/>
</dbReference>
<dbReference type="Gene3D" id="3.30.420.10">
    <property type="entry name" value="Ribonuclease H-like superfamily/Ribonuclease H"/>
    <property type="match status" value="1"/>
</dbReference>
<accession>A0A016T0S7</accession>
<dbReference type="Gene3D" id="1.10.10.10">
    <property type="entry name" value="Winged helix-like DNA-binding domain superfamily/Winged helix DNA-binding domain"/>
    <property type="match status" value="1"/>
</dbReference>
<dbReference type="Pfam" id="PF11427">
    <property type="entry name" value="HTH_Tnp_Tc3_1"/>
    <property type="match status" value="1"/>
</dbReference>
<evidence type="ECO:0000259" key="4">
    <source>
        <dbReference type="Pfam" id="PF21517"/>
    </source>
</evidence>
<dbReference type="AlphaFoldDB" id="A0A016T0S7"/>
<evidence type="ECO:0000259" key="3">
    <source>
        <dbReference type="Pfam" id="PF13358"/>
    </source>
</evidence>
<dbReference type="SUPFAM" id="SSF46689">
    <property type="entry name" value="Homeodomain-like"/>
    <property type="match status" value="2"/>
</dbReference>
<evidence type="ECO:0000256" key="1">
    <source>
        <dbReference type="ARBA" id="ARBA00004123"/>
    </source>
</evidence>
<dbReference type="InterPro" id="IPR036388">
    <property type="entry name" value="WH-like_DNA-bd_sf"/>
</dbReference>
<evidence type="ECO:0000313" key="6">
    <source>
        <dbReference type="Proteomes" id="UP000024635"/>
    </source>
</evidence>
<reference evidence="6" key="1">
    <citation type="journal article" date="2015" name="Nat. Genet.">
        <title>The genome and transcriptome of the zoonotic hookworm Ancylostoma ceylanicum identify infection-specific gene families.</title>
        <authorList>
            <person name="Schwarz E.M."/>
            <person name="Hu Y."/>
            <person name="Antoshechkin I."/>
            <person name="Miller M.M."/>
            <person name="Sternberg P.W."/>
            <person name="Aroian R.V."/>
        </authorList>
    </citation>
    <scope>NUCLEOTIDE SEQUENCE</scope>
    <source>
        <strain evidence="6">HY135</strain>
    </source>
</reference>
<gene>
    <name evidence="5" type="primary">Acey_s0151.g2804</name>
    <name evidence="5" type="ORF">Y032_0151g2804</name>
</gene>
<comment type="caution">
    <text evidence="5">The sequence shown here is derived from an EMBL/GenBank/DDBJ whole genome shotgun (WGS) entry which is preliminary data.</text>
</comment>
<evidence type="ECO:0000313" key="5">
    <source>
        <dbReference type="EMBL" id="EYB96307.1"/>
    </source>
</evidence>
<dbReference type="InterPro" id="IPR036397">
    <property type="entry name" value="RNaseH_sf"/>
</dbReference>
<feature type="domain" description="Tc3 transposase DNA binding" evidence="2">
    <location>
        <begin position="3"/>
        <end position="49"/>
    </location>
</feature>
<dbReference type="GO" id="GO:0003677">
    <property type="term" value="F:DNA binding"/>
    <property type="evidence" value="ECO:0007669"/>
    <property type="project" value="InterPro"/>
</dbReference>
<dbReference type="Gene3D" id="1.10.10.60">
    <property type="entry name" value="Homeodomain-like"/>
    <property type="match status" value="1"/>
</dbReference>
<dbReference type="InterPro" id="IPR048703">
    <property type="entry name" value="Tnp_Tc3-like_HTH"/>
</dbReference>
<evidence type="ECO:0000259" key="2">
    <source>
        <dbReference type="Pfam" id="PF11427"/>
    </source>
</evidence>
<keyword evidence="6" id="KW-1185">Reference proteome</keyword>
<protein>
    <recommendedName>
        <fullName evidence="7">Tc3 transposase DNA binding domain-containing protein</fullName>
    </recommendedName>
</protein>
<dbReference type="OrthoDB" id="106945at2759"/>
<dbReference type="Pfam" id="PF21517">
    <property type="entry name" value="HTH_Tnp_Tc3_2_like"/>
    <property type="match status" value="1"/>
</dbReference>
<feature type="domain" description="Transposable element Tc3 transposase-like DNA-binding HTH" evidence="4">
    <location>
        <begin position="64"/>
        <end position="102"/>
    </location>
</feature>
<dbReference type="STRING" id="53326.A0A016T0S7"/>
<dbReference type="Pfam" id="PF13358">
    <property type="entry name" value="DDE_3"/>
    <property type="match status" value="1"/>
</dbReference>
<dbReference type="InterPro" id="IPR009057">
    <property type="entry name" value="Homeodomain-like_sf"/>
</dbReference>
<proteinExistence type="predicted"/>
<feature type="domain" description="Tc1-like transposase DDE" evidence="3">
    <location>
        <begin position="140"/>
        <end position="290"/>
    </location>
</feature>
<dbReference type="PANTHER" id="PTHR23022:SF129">
    <property type="entry name" value="TRANSPOSABLE ELEMENT TC3 TRANSPOSASE"/>
    <property type="match status" value="1"/>
</dbReference>
<dbReference type="InterPro" id="IPR038717">
    <property type="entry name" value="Tc1-like_DDE_dom"/>
</dbReference>
<organism evidence="5 6">
    <name type="scientific">Ancylostoma ceylanicum</name>
    <dbReference type="NCBI Taxonomy" id="53326"/>
    <lineage>
        <taxon>Eukaryota</taxon>
        <taxon>Metazoa</taxon>
        <taxon>Ecdysozoa</taxon>
        <taxon>Nematoda</taxon>
        <taxon>Chromadorea</taxon>
        <taxon>Rhabditida</taxon>
        <taxon>Rhabditina</taxon>
        <taxon>Rhabditomorpha</taxon>
        <taxon>Strongyloidea</taxon>
        <taxon>Ancylostomatidae</taxon>
        <taxon>Ancylostomatinae</taxon>
        <taxon>Ancylostoma</taxon>
    </lineage>
</organism>
<comment type="subcellular location">
    <subcellularLocation>
        <location evidence="1">Nucleus</location>
    </subcellularLocation>
</comment>
<dbReference type="EMBL" id="JARK01001487">
    <property type="protein sequence ID" value="EYB96307.1"/>
    <property type="molecule type" value="Genomic_DNA"/>
</dbReference>
<dbReference type="InterPro" id="IPR025898">
    <property type="entry name" value="Tc3_transposase_DNA-bd_dom"/>
</dbReference>
<name>A0A016T0S7_9BILA</name>
<dbReference type="GO" id="GO:0005634">
    <property type="term" value="C:nucleus"/>
    <property type="evidence" value="ECO:0007669"/>
    <property type="project" value="UniProtKB-SubCell"/>
</dbReference>
<dbReference type="InterPro" id="IPR052338">
    <property type="entry name" value="Transposase_5"/>
</dbReference>
<evidence type="ECO:0008006" key="7">
    <source>
        <dbReference type="Google" id="ProtNLM"/>
    </source>
</evidence>
<sequence>MPRGTRLSTEEKAQIRALSDAGLSSRAIGRQIGRTHCLVSTYLRNPDGYSKKKDTGRRRTLTAHDERQICRQASNSCSSLNQIRAQLRLPVSKTTIWRALHRNENIVRECMKKAPRLTSLHKVARLEFARRNMATDWSTIIFSDEKKFNLDGPDGVKSYWRDLRKNPIVFSRRNFGGGSLMVWGAFCAASKLEIAFVSCRMDSAEYQGTLQRHLLPFLRGRRLLKYTFQQDNAAVHVSQSTKTWLSENRVNLMDWPACSPDLNPMENLWGIIARKVYSNHRQFQTIDDLKTAVIEAWEDVEDDTLKNLVNSMPNRLFEVASRQGGPIDY</sequence>